<feature type="domain" description="Uracil-DNA glycosylase-like" evidence="5">
    <location>
        <begin position="129"/>
        <end position="336"/>
    </location>
</feature>
<feature type="compositionally biased region" description="Polar residues" evidence="4">
    <location>
        <begin position="27"/>
        <end position="36"/>
    </location>
</feature>
<dbReference type="EMBL" id="CAWUON010000079">
    <property type="protein sequence ID" value="CAK7271850.1"/>
    <property type="molecule type" value="Genomic_DNA"/>
</dbReference>
<evidence type="ECO:0000256" key="1">
    <source>
        <dbReference type="ARBA" id="ARBA00022763"/>
    </source>
</evidence>
<proteinExistence type="predicted"/>
<keyword evidence="2 6" id="KW-0378">Hydrolase</keyword>
<dbReference type="Gene3D" id="3.40.470.10">
    <property type="entry name" value="Uracil-DNA glycosylase-like domain"/>
    <property type="match status" value="1"/>
</dbReference>
<sequence length="355" mass="38843">MAEDDDLPRLSFAGRLRVADFMYVGTENDTPVSPFSPTKGDRGPGTSAASPASPTRRRSPRARAKRKLEEDEDVPAVPYSGPNRAPPATTVKSSRSSSRQSTRARTRNTPSKYAPPSTYAHLPLLPDALGPNLLVLFVGLNPGIETARSGHSYAHPSNLFWKLMYSSGVLPEQCTAQEDRSLPARFRLGLTNIVARPSRNGAELKASELDDGVAILEAKAARWRPEVMCMVGKGIWDSVVRVRQRQRGGPRAAAFQYGWQDECENMGLLPSHPDGEDGDERNAKRGTPAHRKGRLTADGVWLDPNWKGARVFVASSTSGLAATLLPAQKEAIWRQLGEWVEGRRAEIASRQISLE</sequence>
<dbReference type="PANTHER" id="PTHR12159">
    <property type="entry name" value="G/T AND G/U MISMATCH-SPECIFIC DNA GLYCOSYLASE"/>
    <property type="match status" value="1"/>
</dbReference>
<dbReference type="CDD" id="cd10028">
    <property type="entry name" value="UDG-F2_TDG_MUG"/>
    <property type="match status" value="1"/>
</dbReference>
<evidence type="ECO:0000259" key="5">
    <source>
        <dbReference type="Pfam" id="PF03167"/>
    </source>
</evidence>
<feature type="region of interest" description="Disordered" evidence="4">
    <location>
        <begin position="269"/>
        <end position="292"/>
    </location>
</feature>
<keyword evidence="7" id="KW-1185">Reference proteome</keyword>
<feature type="compositionally biased region" description="Low complexity" evidence="4">
    <location>
        <begin position="44"/>
        <end position="54"/>
    </location>
</feature>
<evidence type="ECO:0000313" key="7">
    <source>
        <dbReference type="Proteomes" id="UP001642502"/>
    </source>
</evidence>
<dbReference type="InterPro" id="IPR015637">
    <property type="entry name" value="MUG/TDG"/>
</dbReference>
<dbReference type="Proteomes" id="UP001642502">
    <property type="component" value="Unassembled WGS sequence"/>
</dbReference>
<dbReference type="Pfam" id="PF03167">
    <property type="entry name" value="UDG"/>
    <property type="match status" value="1"/>
</dbReference>
<evidence type="ECO:0000256" key="3">
    <source>
        <dbReference type="ARBA" id="ARBA00023204"/>
    </source>
</evidence>
<comment type="caution">
    <text evidence="6">The sequence shown here is derived from an EMBL/GenBank/DDBJ whole genome shotgun (WGS) entry which is preliminary data.</text>
</comment>
<keyword evidence="1" id="KW-0227">DNA damage</keyword>
<dbReference type="InterPro" id="IPR036895">
    <property type="entry name" value="Uracil-DNA_glycosylase-like_sf"/>
</dbReference>
<protein>
    <submittedName>
        <fullName evidence="6">Uracil DNA N-glycosylase Thp1</fullName>
        <ecNumber evidence="6">3.2.2.29</ecNumber>
    </submittedName>
</protein>
<keyword evidence="3" id="KW-0234">DNA repair</keyword>
<dbReference type="GO" id="GO:0141016">
    <property type="term" value="F:G/T mismatch-specific thymine-DNA glycosylase activity"/>
    <property type="evidence" value="ECO:0007669"/>
    <property type="project" value="UniProtKB-EC"/>
</dbReference>
<evidence type="ECO:0000256" key="4">
    <source>
        <dbReference type="SAM" id="MobiDB-lite"/>
    </source>
</evidence>
<dbReference type="PANTHER" id="PTHR12159:SF9">
    <property type="entry name" value="G_T MISMATCH-SPECIFIC THYMINE DNA GLYCOSYLASE"/>
    <property type="match status" value="1"/>
</dbReference>
<feature type="compositionally biased region" description="Low complexity" evidence="4">
    <location>
        <begin position="89"/>
        <end position="109"/>
    </location>
</feature>
<reference evidence="6 7" key="1">
    <citation type="submission" date="2024-01" db="EMBL/GenBank/DDBJ databases">
        <authorList>
            <person name="Allen C."/>
            <person name="Tagirdzhanova G."/>
        </authorList>
    </citation>
    <scope>NUCLEOTIDE SEQUENCE [LARGE SCALE GENOMIC DNA]</scope>
    <source>
        <strain evidence="6 7">CBS 119000</strain>
    </source>
</reference>
<accession>A0ABP0DU76</accession>
<name>A0ABP0DU76_9PEZI</name>
<dbReference type="EC" id="3.2.2.29" evidence="6"/>
<evidence type="ECO:0000313" key="6">
    <source>
        <dbReference type="EMBL" id="CAK7271850.1"/>
    </source>
</evidence>
<organism evidence="6 7">
    <name type="scientific">Sporothrix epigloea</name>
    <dbReference type="NCBI Taxonomy" id="1892477"/>
    <lineage>
        <taxon>Eukaryota</taxon>
        <taxon>Fungi</taxon>
        <taxon>Dikarya</taxon>
        <taxon>Ascomycota</taxon>
        <taxon>Pezizomycotina</taxon>
        <taxon>Sordariomycetes</taxon>
        <taxon>Sordariomycetidae</taxon>
        <taxon>Ophiostomatales</taxon>
        <taxon>Ophiostomataceae</taxon>
        <taxon>Sporothrix</taxon>
    </lineage>
</organism>
<dbReference type="SUPFAM" id="SSF52141">
    <property type="entry name" value="Uracil-DNA glycosylase-like"/>
    <property type="match status" value="1"/>
</dbReference>
<feature type="region of interest" description="Disordered" evidence="4">
    <location>
        <begin position="25"/>
        <end position="117"/>
    </location>
</feature>
<feature type="compositionally biased region" description="Basic residues" evidence="4">
    <location>
        <begin position="55"/>
        <end position="66"/>
    </location>
</feature>
<dbReference type="InterPro" id="IPR005122">
    <property type="entry name" value="Uracil-DNA_glycosylase-like"/>
</dbReference>
<evidence type="ECO:0000256" key="2">
    <source>
        <dbReference type="ARBA" id="ARBA00022801"/>
    </source>
</evidence>
<gene>
    <name evidence="6" type="primary">thp1</name>
    <name evidence="6" type="ORF">SEPCBS119000_004816</name>
</gene>
<keyword evidence="6" id="KW-0326">Glycosidase</keyword>